<keyword evidence="2" id="KW-1185">Reference proteome</keyword>
<evidence type="ECO:0000313" key="1">
    <source>
        <dbReference type="EMBL" id="UNZ00367.1"/>
    </source>
</evidence>
<sequence>MARVKGPVSFSGSTGNITFYSSNGKNYAREKTITVDKEMIMKSPTMRVVRQNNSEFGSASLTAKSIYNAIKLISQKKSMGRLYADLTGLFTCIIKQDGISEPGERTISRGLSTPMGNYLLKNFKLNKNCDLDRLLTADTSFDADKNSIILKDFRFYPNRRNQATHLSLRAAILSIDLDSLKASLSYSKITRLLKSSQTIDKVVLKCKPVKNPGRSHFIFLHCSEIMELEGLFYSLNGKDSYALKLIDSVIEI</sequence>
<dbReference type="Proteomes" id="UP000829476">
    <property type="component" value="Chromosome"/>
</dbReference>
<dbReference type="RefSeq" id="WP_242938730.1">
    <property type="nucleotide sequence ID" value="NZ_CP094326.1"/>
</dbReference>
<reference evidence="1 2" key="1">
    <citation type="journal article" date="2018" name="Int. J. Syst. Evol. Microbiol.">
        <title>Zhouia spongiae sp. nov., isolated from a marine sponge.</title>
        <authorList>
            <person name="Zhuang L."/>
            <person name="Lin B."/>
            <person name="Qin F."/>
            <person name="Luo L."/>
        </authorList>
    </citation>
    <scope>NUCLEOTIDE SEQUENCE [LARGE SCALE GENOMIC DNA]</scope>
    <source>
        <strain evidence="1 2">HN-Y44</strain>
    </source>
</reference>
<proteinExistence type="predicted"/>
<protein>
    <submittedName>
        <fullName evidence="1">Uncharacterized protein</fullName>
    </submittedName>
</protein>
<dbReference type="EMBL" id="CP094326">
    <property type="protein sequence ID" value="UNZ00367.1"/>
    <property type="molecule type" value="Genomic_DNA"/>
</dbReference>
<evidence type="ECO:0000313" key="2">
    <source>
        <dbReference type="Proteomes" id="UP000829476"/>
    </source>
</evidence>
<gene>
    <name evidence="1" type="ORF">MQE36_08510</name>
</gene>
<organism evidence="1 2">
    <name type="scientific">Zhouia spongiae</name>
    <dbReference type="NCBI Taxonomy" id="2202721"/>
    <lineage>
        <taxon>Bacteria</taxon>
        <taxon>Pseudomonadati</taxon>
        <taxon>Bacteroidota</taxon>
        <taxon>Flavobacteriia</taxon>
        <taxon>Flavobacteriales</taxon>
        <taxon>Flavobacteriaceae</taxon>
        <taxon>Zhouia</taxon>
    </lineage>
</organism>
<name>A0ABY3YRA7_9FLAO</name>
<accession>A0ABY3YRA7</accession>